<evidence type="ECO:0000313" key="10">
    <source>
        <dbReference type="Proteomes" id="UP000245207"/>
    </source>
</evidence>
<keyword evidence="7 8" id="KW-0349">Heme</keyword>
<dbReference type="Proteomes" id="UP000245207">
    <property type="component" value="Unassembled WGS sequence"/>
</dbReference>
<dbReference type="STRING" id="35608.A0A2U1NRX8"/>
<organism evidence="9 10">
    <name type="scientific">Artemisia annua</name>
    <name type="common">Sweet wormwood</name>
    <dbReference type="NCBI Taxonomy" id="35608"/>
    <lineage>
        <taxon>Eukaryota</taxon>
        <taxon>Viridiplantae</taxon>
        <taxon>Streptophyta</taxon>
        <taxon>Embryophyta</taxon>
        <taxon>Tracheophyta</taxon>
        <taxon>Spermatophyta</taxon>
        <taxon>Magnoliopsida</taxon>
        <taxon>eudicotyledons</taxon>
        <taxon>Gunneridae</taxon>
        <taxon>Pentapetalae</taxon>
        <taxon>asterids</taxon>
        <taxon>campanulids</taxon>
        <taxon>Asterales</taxon>
        <taxon>Asteraceae</taxon>
        <taxon>Asteroideae</taxon>
        <taxon>Anthemideae</taxon>
        <taxon>Artemisiinae</taxon>
        <taxon>Artemisia</taxon>
    </lineage>
</organism>
<reference evidence="9 10" key="1">
    <citation type="journal article" date="2018" name="Mol. Plant">
        <title>The genome of Artemisia annua provides insight into the evolution of Asteraceae family and artemisinin biosynthesis.</title>
        <authorList>
            <person name="Shen Q."/>
            <person name="Zhang L."/>
            <person name="Liao Z."/>
            <person name="Wang S."/>
            <person name="Yan T."/>
            <person name="Shi P."/>
            <person name="Liu M."/>
            <person name="Fu X."/>
            <person name="Pan Q."/>
            <person name="Wang Y."/>
            <person name="Lv Z."/>
            <person name="Lu X."/>
            <person name="Zhang F."/>
            <person name="Jiang W."/>
            <person name="Ma Y."/>
            <person name="Chen M."/>
            <person name="Hao X."/>
            <person name="Li L."/>
            <person name="Tang Y."/>
            <person name="Lv G."/>
            <person name="Zhou Y."/>
            <person name="Sun X."/>
            <person name="Brodelius P.E."/>
            <person name="Rose J.K.C."/>
            <person name="Tang K."/>
        </authorList>
    </citation>
    <scope>NUCLEOTIDE SEQUENCE [LARGE SCALE GENOMIC DNA]</scope>
    <source>
        <strain evidence="10">cv. Huhao1</strain>
        <tissue evidence="9">Leaf</tissue>
    </source>
</reference>
<dbReference type="CDD" id="cd11075">
    <property type="entry name" value="CYP77_89"/>
    <property type="match status" value="1"/>
</dbReference>
<sequence>MMYTWFVIVVSLCLIIRFFLFRQKDDRKLPPGPSFLSSHLILLTNSLMELEPILKNLKSKYGPLITLSFCSHPIIFVSDHSLAHQILIKNGAVVSDRPRVFGFRTITSASYGPNWRALRRNLRSVFLHTSRVKSFAWARKCVLGSLIGHLQKHDKGAAGILVRDHFRTAIFSLSLFMCFGEKLDECQINEIETLQRHLLSLVVTRKLNVYLVFPWLFKILFRNTWKIFEKLRNDQKQKLMSLIKSERQSLGKEQIAYIDTLGCLKLPEEEANCTSDKTLTAKQTVSMCGEFLNTATDTTSTTLQWIMANLVKHPHIQSKLYDEIVAVAGHPPPLQLPHEELESFIDEDDLQKMPYLKAVVLEGLRRHPPGHLVLPHRVMKDVEVQGYVIPEGATLNFMVGEMGLDPKVWDDPMEFDPERFLSNDSCNNDVFDITGNKGIKMMPFGVGRRICPASDLALLHLEYFVANLIWYFHWTPPNGYHVDLSERVDFTITMKNPLRAQINSRGVEN</sequence>
<dbReference type="InterPro" id="IPR001128">
    <property type="entry name" value="Cyt_P450"/>
</dbReference>
<dbReference type="OrthoDB" id="1651237at2759"/>
<dbReference type="PANTHER" id="PTHR24298:SF800">
    <property type="entry name" value="CYTOCHROME P450 89A2-RELATED"/>
    <property type="match status" value="1"/>
</dbReference>
<evidence type="ECO:0000313" key="9">
    <source>
        <dbReference type="EMBL" id="PWA76228.1"/>
    </source>
</evidence>
<dbReference type="SUPFAM" id="SSF48264">
    <property type="entry name" value="Cytochrome P450"/>
    <property type="match status" value="1"/>
</dbReference>
<dbReference type="PRINTS" id="PR00463">
    <property type="entry name" value="EP450I"/>
</dbReference>
<dbReference type="EMBL" id="PKPP01002297">
    <property type="protein sequence ID" value="PWA76228.1"/>
    <property type="molecule type" value="Genomic_DNA"/>
</dbReference>
<keyword evidence="10" id="KW-1185">Reference proteome</keyword>
<gene>
    <name evidence="9" type="ORF">CTI12_AA234380</name>
</gene>
<comment type="cofactor">
    <cofactor evidence="7">
        <name>heme</name>
        <dbReference type="ChEBI" id="CHEBI:30413"/>
    </cofactor>
</comment>
<dbReference type="InterPro" id="IPR002401">
    <property type="entry name" value="Cyt_P450_E_grp-I"/>
</dbReference>
<evidence type="ECO:0000256" key="7">
    <source>
        <dbReference type="PIRSR" id="PIRSR602401-1"/>
    </source>
</evidence>
<comment type="similarity">
    <text evidence="8">Belongs to the cytochrome P450 family.</text>
</comment>
<accession>A0A2U1NRX8</accession>
<dbReference type="PRINTS" id="PR00385">
    <property type="entry name" value="P450"/>
</dbReference>
<comment type="subcellular location">
    <subcellularLocation>
        <location evidence="1">Membrane</location>
        <topology evidence="1">Single-pass membrane protein</topology>
    </subcellularLocation>
</comment>
<keyword evidence="6" id="KW-0472">Membrane</keyword>
<feature type="binding site" description="axial binding residue" evidence="7">
    <location>
        <position position="451"/>
    </location>
    <ligand>
        <name>heme</name>
        <dbReference type="ChEBI" id="CHEBI:30413"/>
    </ligand>
    <ligandPart>
        <name>Fe</name>
        <dbReference type="ChEBI" id="CHEBI:18248"/>
    </ligandPart>
</feature>
<evidence type="ECO:0000256" key="2">
    <source>
        <dbReference type="ARBA" id="ARBA00022692"/>
    </source>
</evidence>
<keyword evidence="3 7" id="KW-0479">Metal-binding</keyword>
<dbReference type="GO" id="GO:0016020">
    <property type="term" value="C:membrane"/>
    <property type="evidence" value="ECO:0007669"/>
    <property type="project" value="UniProtKB-SubCell"/>
</dbReference>
<evidence type="ECO:0000256" key="1">
    <source>
        <dbReference type="ARBA" id="ARBA00004167"/>
    </source>
</evidence>
<dbReference type="Gene3D" id="1.10.630.10">
    <property type="entry name" value="Cytochrome P450"/>
    <property type="match status" value="1"/>
</dbReference>
<dbReference type="AlphaFoldDB" id="A0A2U1NRX8"/>
<keyword evidence="4" id="KW-1133">Transmembrane helix</keyword>
<dbReference type="Pfam" id="PF00067">
    <property type="entry name" value="p450"/>
    <property type="match status" value="1"/>
</dbReference>
<keyword evidence="7 8" id="KW-0408">Iron</keyword>
<evidence type="ECO:0000256" key="3">
    <source>
        <dbReference type="ARBA" id="ARBA00022723"/>
    </source>
</evidence>
<keyword evidence="5 8" id="KW-0560">Oxidoreductase</keyword>
<dbReference type="GO" id="GO:0020037">
    <property type="term" value="F:heme binding"/>
    <property type="evidence" value="ECO:0007669"/>
    <property type="project" value="InterPro"/>
</dbReference>
<proteinExistence type="inferred from homology"/>
<evidence type="ECO:0000256" key="6">
    <source>
        <dbReference type="ARBA" id="ARBA00023136"/>
    </source>
</evidence>
<evidence type="ECO:0000256" key="5">
    <source>
        <dbReference type="ARBA" id="ARBA00023002"/>
    </source>
</evidence>
<dbReference type="PROSITE" id="PS00086">
    <property type="entry name" value="CYTOCHROME_P450"/>
    <property type="match status" value="1"/>
</dbReference>
<evidence type="ECO:0000256" key="8">
    <source>
        <dbReference type="RuleBase" id="RU000461"/>
    </source>
</evidence>
<dbReference type="InterPro" id="IPR051103">
    <property type="entry name" value="Plant_metabolite_P450s"/>
</dbReference>
<evidence type="ECO:0000256" key="4">
    <source>
        <dbReference type="ARBA" id="ARBA00022989"/>
    </source>
</evidence>
<dbReference type="PANTHER" id="PTHR24298">
    <property type="entry name" value="FLAVONOID 3'-MONOOXYGENASE-RELATED"/>
    <property type="match status" value="1"/>
</dbReference>
<keyword evidence="8" id="KW-0503">Monooxygenase</keyword>
<dbReference type="GO" id="GO:0005506">
    <property type="term" value="F:iron ion binding"/>
    <property type="evidence" value="ECO:0007669"/>
    <property type="project" value="InterPro"/>
</dbReference>
<dbReference type="InterPro" id="IPR036396">
    <property type="entry name" value="Cyt_P450_sf"/>
</dbReference>
<name>A0A2U1NRX8_ARTAN</name>
<protein>
    <submittedName>
        <fullName evidence="9">Cytochrome P450</fullName>
    </submittedName>
</protein>
<dbReference type="InterPro" id="IPR017972">
    <property type="entry name" value="Cyt_P450_CS"/>
</dbReference>
<dbReference type="GO" id="GO:0016709">
    <property type="term" value="F:oxidoreductase activity, acting on paired donors, with incorporation or reduction of molecular oxygen, NAD(P)H as one donor, and incorporation of one atom of oxygen"/>
    <property type="evidence" value="ECO:0007669"/>
    <property type="project" value="TreeGrafter"/>
</dbReference>
<comment type="caution">
    <text evidence="9">The sequence shown here is derived from an EMBL/GenBank/DDBJ whole genome shotgun (WGS) entry which is preliminary data.</text>
</comment>
<keyword evidence="2" id="KW-0812">Transmembrane</keyword>